<accession>A0A4Y7SGB1</accession>
<evidence type="ECO:0000313" key="1">
    <source>
        <dbReference type="EMBL" id="TEB20712.1"/>
    </source>
</evidence>
<keyword evidence="2" id="KW-1185">Reference proteome</keyword>
<comment type="caution">
    <text evidence="1">The sequence shown here is derived from an EMBL/GenBank/DDBJ whole genome shotgun (WGS) entry which is preliminary data.</text>
</comment>
<name>A0A4Y7SGB1_COPMI</name>
<evidence type="ECO:0000313" key="2">
    <source>
        <dbReference type="Proteomes" id="UP000298030"/>
    </source>
</evidence>
<dbReference type="EMBL" id="QPFP01000133">
    <property type="protein sequence ID" value="TEB20712.1"/>
    <property type="molecule type" value="Genomic_DNA"/>
</dbReference>
<gene>
    <name evidence="1" type="ORF">FA13DRAFT_1800700</name>
</gene>
<organism evidence="1 2">
    <name type="scientific">Coprinellus micaceus</name>
    <name type="common">Glistening ink-cap mushroom</name>
    <name type="synonym">Coprinus micaceus</name>
    <dbReference type="NCBI Taxonomy" id="71717"/>
    <lineage>
        <taxon>Eukaryota</taxon>
        <taxon>Fungi</taxon>
        <taxon>Dikarya</taxon>
        <taxon>Basidiomycota</taxon>
        <taxon>Agaricomycotina</taxon>
        <taxon>Agaricomycetes</taxon>
        <taxon>Agaricomycetidae</taxon>
        <taxon>Agaricales</taxon>
        <taxon>Agaricineae</taxon>
        <taxon>Psathyrellaceae</taxon>
        <taxon>Coprinellus</taxon>
    </lineage>
</organism>
<protein>
    <submittedName>
        <fullName evidence="1">Uncharacterized protein</fullName>
    </submittedName>
</protein>
<sequence length="263" mass="29888">MPPRKDNLLHNTGQGEAEDALDIIRAETETIFRPFLNKLNSKDTTEVHPEISASLEDNVPTLIRWMGLMHREPSWLFAHWGFPRSCTNGPMIVAQSLQAIYTLGSEKLRSAIRANKEALELLLLSWSCRDTDGRTMQYRFLAEADDRCPAVNTWLVMMADAGFLDCVKTRVRAFTHSEYRKFLGAAVSRLEEWEMLKPKSKAIAMVELVQVVHIFLDLPEYATWYARSLFGPKVLSIARESPGLRALTRYGLQFVPFPVAVST</sequence>
<reference evidence="1 2" key="1">
    <citation type="journal article" date="2019" name="Nat. Ecol. Evol.">
        <title>Megaphylogeny resolves global patterns of mushroom evolution.</title>
        <authorList>
            <person name="Varga T."/>
            <person name="Krizsan K."/>
            <person name="Foldi C."/>
            <person name="Dima B."/>
            <person name="Sanchez-Garcia M."/>
            <person name="Sanchez-Ramirez S."/>
            <person name="Szollosi G.J."/>
            <person name="Szarkandi J.G."/>
            <person name="Papp V."/>
            <person name="Albert L."/>
            <person name="Andreopoulos W."/>
            <person name="Angelini C."/>
            <person name="Antonin V."/>
            <person name="Barry K.W."/>
            <person name="Bougher N.L."/>
            <person name="Buchanan P."/>
            <person name="Buyck B."/>
            <person name="Bense V."/>
            <person name="Catcheside P."/>
            <person name="Chovatia M."/>
            <person name="Cooper J."/>
            <person name="Damon W."/>
            <person name="Desjardin D."/>
            <person name="Finy P."/>
            <person name="Geml J."/>
            <person name="Haridas S."/>
            <person name="Hughes K."/>
            <person name="Justo A."/>
            <person name="Karasinski D."/>
            <person name="Kautmanova I."/>
            <person name="Kiss B."/>
            <person name="Kocsube S."/>
            <person name="Kotiranta H."/>
            <person name="LaButti K.M."/>
            <person name="Lechner B.E."/>
            <person name="Liimatainen K."/>
            <person name="Lipzen A."/>
            <person name="Lukacs Z."/>
            <person name="Mihaltcheva S."/>
            <person name="Morgado L.N."/>
            <person name="Niskanen T."/>
            <person name="Noordeloos M.E."/>
            <person name="Ohm R.A."/>
            <person name="Ortiz-Santana B."/>
            <person name="Ovrebo C."/>
            <person name="Racz N."/>
            <person name="Riley R."/>
            <person name="Savchenko A."/>
            <person name="Shiryaev A."/>
            <person name="Soop K."/>
            <person name="Spirin V."/>
            <person name="Szebenyi C."/>
            <person name="Tomsovsky M."/>
            <person name="Tulloss R.E."/>
            <person name="Uehling J."/>
            <person name="Grigoriev I.V."/>
            <person name="Vagvolgyi C."/>
            <person name="Papp T."/>
            <person name="Martin F.M."/>
            <person name="Miettinen O."/>
            <person name="Hibbett D.S."/>
            <person name="Nagy L.G."/>
        </authorList>
    </citation>
    <scope>NUCLEOTIDE SEQUENCE [LARGE SCALE GENOMIC DNA]</scope>
    <source>
        <strain evidence="1 2">FP101781</strain>
    </source>
</reference>
<dbReference type="AlphaFoldDB" id="A0A4Y7SGB1"/>
<dbReference type="Proteomes" id="UP000298030">
    <property type="component" value="Unassembled WGS sequence"/>
</dbReference>
<proteinExistence type="predicted"/>